<dbReference type="EMBL" id="BGZN01000002">
    <property type="protein sequence ID" value="GBR72811.1"/>
    <property type="molecule type" value="Genomic_DNA"/>
</dbReference>
<keyword evidence="2" id="KW-1185">Reference proteome</keyword>
<protein>
    <submittedName>
        <fullName evidence="1">Major capsid protein</fullName>
    </submittedName>
</protein>
<accession>A0A388TAR7</accession>
<reference evidence="1 2" key="1">
    <citation type="journal article" date="2019" name="ISME J.">
        <title>Genome analyses of uncultured TG2/ZB3 bacteria in 'Margulisbacteria' specifically attached to ectosymbiotic spirochetes of protists in the termite gut.</title>
        <authorList>
            <person name="Utami Y.D."/>
            <person name="Kuwahara H."/>
            <person name="Igai K."/>
            <person name="Murakami T."/>
            <person name="Sugaya K."/>
            <person name="Morikawa T."/>
            <person name="Nagura Y."/>
            <person name="Yuki M."/>
            <person name="Deevong P."/>
            <person name="Inoue T."/>
            <person name="Kihara K."/>
            <person name="Lo N."/>
            <person name="Yamada A."/>
            <person name="Ohkuma M."/>
            <person name="Hongoh Y."/>
        </authorList>
    </citation>
    <scope>NUCLEOTIDE SEQUENCE [LARGE SCALE GENOMIC DNA]</scope>
    <source>
        <strain evidence="1">NkOx7-01</strain>
    </source>
</reference>
<name>A0A388TAR7_TERA1</name>
<dbReference type="InterPro" id="IPR045565">
    <property type="entry name" value="Phage_capsid_2"/>
</dbReference>
<proteinExistence type="predicted"/>
<evidence type="ECO:0000313" key="1">
    <source>
        <dbReference type="EMBL" id="GBR72811.1"/>
    </source>
</evidence>
<dbReference type="AlphaFoldDB" id="A0A388TAR7"/>
<organism evidence="1 2">
    <name type="scientific">Termititenax aidoneus</name>
    <dbReference type="NCBI Taxonomy" id="2218524"/>
    <lineage>
        <taxon>Bacteria</taxon>
        <taxon>Bacillati</taxon>
        <taxon>Candidatus Margulisiibacteriota</taxon>
        <taxon>Candidatus Termititenacia</taxon>
        <taxon>Candidatus Termititenacales</taxon>
        <taxon>Candidatus Termititenacaceae</taxon>
        <taxon>Candidatus Termititenax</taxon>
    </lineage>
</organism>
<gene>
    <name evidence="1" type="ORF">NO1_0275</name>
</gene>
<evidence type="ECO:0000313" key="2">
    <source>
        <dbReference type="Proteomes" id="UP000269352"/>
    </source>
</evidence>
<sequence length="287" mass="31366">MALDTVQTYKDYFVAEVHRLYESNKTLRQFVTLKTGVEGKTAQFPVAGGGIAVPAARGKNITPMNQAREMVVATLSGWDAYDYVYGIDQLKISYDDISVTAAACLAAINRREMQLILDSIKDKCSSGNNNLLDLSDIFTVDALSSAKEYFDDNNVDEEDRHIALTAHQQRQLRDDARGIDSDTLNDVKAWLRGTLPVLYGFHLHTISGKLKEGGLPATGSGSTAKHGSLAWHKQAVGLAVCLDKKASMDWIPEKKGYFTGMTYDAGAVGIDKLGFLRINTLDIKPAG</sequence>
<dbReference type="Proteomes" id="UP000269352">
    <property type="component" value="Unassembled WGS sequence"/>
</dbReference>
<dbReference type="Pfam" id="PF19821">
    <property type="entry name" value="Phage_capsid_2"/>
    <property type="match status" value="1"/>
</dbReference>
<comment type="caution">
    <text evidence="1">The sequence shown here is derived from an EMBL/GenBank/DDBJ whole genome shotgun (WGS) entry which is preliminary data.</text>
</comment>